<accession>A0ABW3VKS2</accession>
<keyword evidence="6" id="KW-0408">Iron</keyword>
<evidence type="ECO:0000256" key="12">
    <source>
        <dbReference type="SAM" id="MobiDB-lite"/>
    </source>
</evidence>
<feature type="region of interest" description="Disordered" evidence="12">
    <location>
        <begin position="131"/>
        <end position="174"/>
    </location>
</feature>
<evidence type="ECO:0000256" key="1">
    <source>
        <dbReference type="ARBA" id="ARBA00001966"/>
    </source>
</evidence>
<keyword evidence="4" id="KW-0004">4Fe-4S</keyword>
<keyword evidence="15" id="KW-1185">Reference proteome</keyword>
<keyword evidence="9" id="KW-0238">DNA-binding</keyword>
<evidence type="ECO:0000256" key="6">
    <source>
        <dbReference type="ARBA" id="ARBA00023004"/>
    </source>
</evidence>
<comment type="caution">
    <text evidence="14">The sequence shown here is derived from an EMBL/GenBank/DDBJ whole genome shotgun (WGS) entry which is preliminary data.</text>
</comment>
<keyword evidence="11" id="KW-0804">Transcription</keyword>
<evidence type="ECO:0000256" key="3">
    <source>
        <dbReference type="ARBA" id="ARBA00006597"/>
    </source>
</evidence>
<dbReference type="Pfam" id="PF02467">
    <property type="entry name" value="Whib"/>
    <property type="match status" value="1"/>
</dbReference>
<proteinExistence type="inferred from homology"/>
<keyword evidence="10" id="KW-1015">Disulfide bond</keyword>
<keyword evidence="8" id="KW-0805">Transcription regulation</keyword>
<evidence type="ECO:0000256" key="7">
    <source>
        <dbReference type="ARBA" id="ARBA00023014"/>
    </source>
</evidence>
<dbReference type="PROSITE" id="PS51674">
    <property type="entry name" value="4FE4S_WBL"/>
    <property type="match status" value="1"/>
</dbReference>
<evidence type="ECO:0000256" key="5">
    <source>
        <dbReference type="ARBA" id="ARBA00022723"/>
    </source>
</evidence>
<evidence type="ECO:0000256" key="4">
    <source>
        <dbReference type="ARBA" id="ARBA00022485"/>
    </source>
</evidence>
<keyword evidence="5" id="KW-0479">Metal-binding</keyword>
<sequence>MTAAHNRARDWREDALCAQVDPELFFPTAECGAVYDAQVAAAKRVCVGCPVRARCLDYALDALGDGIAGGATPEERTALRGRAGRGEPAAELAELMAPGGLRERTAAGRAAAAAGMDPTTLMHRFGVARRTAHRWGTEARRTQSAATSTTETTTAGATSSVGVGEGSPAATGTPLRIFTARNALAGNRAPEGHRG</sequence>
<dbReference type="Proteomes" id="UP001597182">
    <property type="component" value="Unassembled WGS sequence"/>
</dbReference>
<dbReference type="InterPro" id="IPR003482">
    <property type="entry name" value="Whib"/>
</dbReference>
<comment type="cofactor">
    <cofactor evidence="1">
        <name>[4Fe-4S] cluster</name>
        <dbReference type="ChEBI" id="CHEBI:49883"/>
    </cofactor>
</comment>
<evidence type="ECO:0000256" key="11">
    <source>
        <dbReference type="ARBA" id="ARBA00023163"/>
    </source>
</evidence>
<reference evidence="15" key="1">
    <citation type="journal article" date="2019" name="Int. J. Syst. Evol. Microbiol.">
        <title>The Global Catalogue of Microorganisms (GCM) 10K type strain sequencing project: providing services to taxonomists for standard genome sequencing and annotation.</title>
        <authorList>
            <consortium name="The Broad Institute Genomics Platform"/>
            <consortium name="The Broad Institute Genome Sequencing Center for Infectious Disease"/>
            <person name="Wu L."/>
            <person name="Ma J."/>
        </authorList>
    </citation>
    <scope>NUCLEOTIDE SEQUENCE [LARGE SCALE GENOMIC DNA]</scope>
    <source>
        <strain evidence="15">CCUG 49018</strain>
    </source>
</reference>
<evidence type="ECO:0000313" key="14">
    <source>
        <dbReference type="EMBL" id="MFD1235887.1"/>
    </source>
</evidence>
<organism evidence="14 15">
    <name type="scientific">Pseudonocardia benzenivorans</name>
    <dbReference type="NCBI Taxonomy" id="228005"/>
    <lineage>
        <taxon>Bacteria</taxon>
        <taxon>Bacillati</taxon>
        <taxon>Actinomycetota</taxon>
        <taxon>Actinomycetes</taxon>
        <taxon>Pseudonocardiales</taxon>
        <taxon>Pseudonocardiaceae</taxon>
        <taxon>Pseudonocardia</taxon>
    </lineage>
</organism>
<comment type="subcellular location">
    <subcellularLocation>
        <location evidence="2">Cytoplasm</location>
    </subcellularLocation>
</comment>
<comment type="similarity">
    <text evidence="3">Belongs to the WhiB family.</text>
</comment>
<evidence type="ECO:0000256" key="9">
    <source>
        <dbReference type="ARBA" id="ARBA00023125"/>
    </source>
</evidence>
<evidence type="ECO:0000256" key="8">
    <source>
        <dbReference type="ARBA" id="ARBA00023015"/>
    </source>
</evidence>
<dbReference type="InterPro" id="IPR034768">
    <property type="entry name" value="4FE4S_WBL"/>
</dbReference>
<dbReference type="PANTHER" id="PTHR38839">
    <property type="entry name" value="TRANSCRIPTIONAL REGULATOR WHID-RELATED"/>
    <property type="match status" value="1"/>
</dbReference>
<protein>
    <submittedName>
        <fullName evidence="14">WhiB family transcriptional regulator</fullName>
    </submittedName>
</protein>
<keyword evidence="7" id="KW-0411">Iron-sulfur</keyword>
<dbReference type="EMBL" id="JBHTMB010000182">
    <property type="protein sequence ID" value="MFD1235887.1"/>
    <property type="molecule type" value="Genomic_DNA"/>
</dbReference>
<evidence type="ECO:0000256" key="10">
    <source>
        <dbReference type="ARBA" id="ARBA00023157"/>
    </source>
</evidence>
<name>A0ABW3VKS2_9PSEU</name>
<gene>
    <name evidence="14" type="ORF">ACFQ34_21550</name>
</gene>
<feature type="domain" description="4Fe-4S Wbl-type" evidence="13">
    <location>
        <begin position="16"/>
        <end position="78"/>
    </location>
</feature>
<dbReference type="RefSeq" id="WP_346094547.1">
    <property type="nucleotide sequence ID" value="NZ_BAABKS010000102.1"/>
</dbReference>
<feature type="compositionally biased region" description="Low complexity" evidence="12">
    <location>
        <begin position="142"/>
        <end position="160"/>
    </location>
</feature>
<evidence type="ECO:0000256" key="2">
    <source>
        <dbReference type="ARBA" id="ARBA00004496"/>
    </source>
</evidence>
<evidence type="ECO:0000259" key="13">
    <source>
        <dbReference type="PROSITE" id="PS51674"/>
    </source>
</evidence>
<evidence type="ECO:0000313" key="15">
    <source>
        <dbReference type="Proteomes" id="UP001597182"/>
    </source>
</evidence>